<evidence type="ECO:0000256" key="1">
    <source>
        <dbReference type="ARBA" id="ARBA00023122"/>
    </source>
</evidence>
<feature type="domain" description="CBS" evidence="3">
    <location>
        <begin position="7"/>
        <end position="65"/>
    </location>
</feature>
<dbReference type="Gene3D" id="3.10.580.10">
    <property type="entry name" value="CBS-domain"/>
    <property type="match status" value="1"/>
</dbReference>
<sequence>MNVGEKMVSPAITTGLTTPIRDALQVMTQNTVRRLPVVDHHDRLVGIIAFHDIDKAMRSAGIIPLTPVEWVMTKNPVYCEVQTPLADAVRLMRRYKVSVLPVLEGEKVVGILSVSDVLDLCAQLLEGSN</sequence>
<proteinExistence type="predicted"/>
<keyword evidence="5" id="KW-1185">Reference proteome</keyword>
<dbReference type="RefSeq" id="WP_188038808.1">
    <property type="nucleotide sequence ID" value="NZ_JACVHF010000002.1"/>
</dbReference>
<evidence type="ECO:0000259" key="3">
    <source>
        <dbReference type="PROSITE" id="PS51371"/>
    </source>
</evidence>
<dbReference type="PANTHER" id="PTHR43080">
    <property type="entry name" value="CBS DOMAIN-CONTAINING PROTEIN CBSX3, MITOCHONDRIAL"/>
    <property type="match status" value="1"/>
</dbReference>
<evidence type="ECO:0000256" key="2">
    <source>
        <dbReference type="PROSITE-ProRule" id="PRU00703"/>
    </source>
</evidence>
<dbReference type="InterPro" id="IPR000644">
    <property type="entry name" value="CBS_dom"/>
</dbReference>
<dbReference type="Proteomes" id="UP000617402">
    <property type="component" value="Unassembled WGS sequence"/>
</dbReference>
<evidence type="ECO:0000313" key="4">
    <source>
        <dbReference type="EMBL" id="MBC9783663.1"/>
    </source>
</evidence>
<keyword evidence="1 2" id="KW-0129">CBS domain</keyword>
<evidence type="ECO:0000313" key="5">
    <source>
        <dbReference type="Proteomes" id="UP000617402"/>
    </source>
</evidence>
<dbReference type="EMBL" id="JACVHF010000002">
    <property type="protein sequence ID" value="MBC9783663.1"/>
    <property type="molecule type" value="Genomic_DNA"/>
</dbReference>
<protein>
    <submittedName>
        <fullName evidence="4">CBS domain-containing protein</fullName>
    </submittedName>
</protein>
<dbReference type="InterPro" id="IPR051257">
    <property type="entry name" value="Diverse_CBS-Domain"/>
</dbReference>
<name>A0ABR7SYQ3_HELCL</name>
<accession>A0ABR7SYQ3</accession>
<comment type="caution">
    <text evidence="4">The sequence shown here is derived from an EMBL/GenBank/DDBJ whole genome shotgun (WGS) entry which is preliminary data.</text>
</comment>
<dbReference type="InterPro" id="IPR046342">
    <property type="entry name" value="CBS_dom_sf"/>
</dbReference>
<dbReference type="SMART" id="SM00116">
    <property type="entry name" value="CBS"/>
    <property type="match status" value="2"/>
</dbReference>
<reference evidence="4 5" key="1">
    <citation type="submission" date="2020-07" db="EMBL/GenBank/DDBJ databases">
        <title>Draft whole-genome sequence of Heliobacterium chlorum DSM 3682, type strain.</title>
        <authorList>
            <person name="Kyndt J.A."/>
            <person name="Meyer T.E."/>
            <person name="Imhoff J.F."/>
        </authorList>
    </citation>
    <scope>NUCLEOTIDE SEQUENCE [LARGE SCALE GENOMIC DNA]</scope>
    <source>
        <strain evidence="4 5">DSM 3682</strain>
    </source>
</reference>
<organism evidence="4 5">
    <name type="scientific">Heliobacterium chlorum</name>
    <dbReference type="NCBI Taxonomy" id="2698"/>
    <lineage>
        <taxon>Bacteria</taxon>
        <taxon>Bacillati</taxon>
        <taxon>Bacillota</taxon>
        <taxon>Clostridia</taxon>
        <taxon>Eubacteriales</taxon>
        <taxon>Heliobacteriaceae</taxon>
        <taxon>Heliobacterium</taxon>
    </lineage>
</organism>
<dbReference type="PANTHER" id="PTHR43080:SF2">
    <property type="entry name" value="CBS DOMAIN-CONTAINING PROTEIN"/>
    <property type="match status" value="1"/>
</dbReference>
<feature type="domain" description="CBS" evidence="3">
    <location>
        <begin position="72"/>
        <end position="129"/>
    </location>
</feature>
<dbReference type="SUPFAM" id="SSF54631">
    <property type="entry name" value="CBS-domain pair"/>
    <property type="match status" value="1"/>
</dbReference>
<gene>
    <name evidence="4" type="ORF">H1S01_03925</name>
</gene>
<dbReference type="Pfam" id="PF00571">
    <property type="entry name" value="CBS"/>
    <property type="match status" value="2"/>
</dbReference>
<dbReference type="PROSITE" id="PS51371">
    <property type="entry name" value="CBS"/>
    <property type="match status" value="2"/>
</dbReference>